<dbReference type="Proteomes" id="UP000762676">
    <property type="component" value="Unassembled WGS sequence"/>
</dbReference>
<keyword evidence="2" id="KW-1185">Reference proteome</keyword>
<organism evidence="1 2">
    <name type="scientific">Elysia marginata</name>
    <dbReference type="NCBI Taxonomy" id="1093978"/>
    <lineage>
        <taxon>Eukaryota</taxon>
        <taxon>Metazoa</taxon>
        <taxon>Spiralia</taxon>
        <taxon>Lophotrochozoa</taxon>
        <taxon>Mollusca</taxon>
        <taxon>Gastropoda</taxon>
        <taxon>Heterobranchia</taxon>
        <taxon>Euthyneura</taxon>
        <taxon>Panpulmonata</taxon>
        <taxon>Sacoglossa</taxon>
        <taxon>Placobranchoidea</taxon>
        <taxon>Plakobranchidae</taxon>
        <taxon>Elysia</taxon>
    </lineage>
</organism>
<evidence type="ECO:0000313" key="1">
    <source>
        <dbReference type="EMBL" id="GFS07436.1"/>
    </source>
</evidence>
<gene>
    <name evidence="1" type="ORF">ElyMa_004731400</name>
</gene>
<proteinExistence type="predicted"/>
<comment type="caution">
    <text evidence="1">The sequence shown here is derived from an EMBL/GenBank/DDBJ whole genome shotgun (WGS) entry which is preliminary data.</text>
</comment>
<accession>A0AAV4IFU5</accession>
<name>A0AAV4IFU5_9GAST</name>
<dbReference type="EMBL" id="BMAT01009499">
    <property type="protein sequence ID" value="GFS07436.1"/>
    <property type="molecule type" value="Genomic_DNA"/>
</dbReference>
<evidence type="ECO:0000313" key="2">
    <source>
        <dbReference type="Proteomes" id="UP000762676"/>
    </source>
</evidence>
<reference evidence="1 2" key="1">
    <citation type="journal article" date="2021" name="Elife">
        <title>Chloroplast acquisition without the gene transfer in kleptoplastic sea slugs, Plakobranchus ocellatus.</title>
        <authorList>
            <person name="Maeda T."/>
            <person name="Takahashi S."/>
            <person name="Yoshida T."/>
            <person name="Shimamura S."/>
            <person name="Takaki Y."/>
            <person name="Nagai Y."/>
            <person name="Toyoda A."/>
            <person name="Suzuki Y."/>
            <person name="Arimoto A."/>
            <person name="Ishii H."/>
            <person name="Satoh N."/>
            <person name="Nishiyama T."/>
            <person name="Hasebe M."/>
            <person name="Maruyama T."/>
            <person name="Minagawa J."/>
            <person name="Obokata J."/>
            <person name="Shigenobu S."/>
        </authorList>
    </citation>
    <scope>NUCLEOTIDE SEQUENCE [LARGE SCALE GENOMIC DNA]</scope>
</reference>
<dbReference type="AlphaFoldDB" id="A0AAV4IFU5"/>
<sequence>MRKQVKGNIFALKKCCYVLGGCVPPLLEVALHIGSPLLSMLCIMSPCCTLQLYMYQVVSLSPTLSSSSSSALSSSPLGHSLCPAIDIKSDYMPSLFPPLFQFKLDYVLHACSFSYFCAWYFVFNFQLQHLSLHGSLGCSQPLAHHFCQ</sequence>
<protein>
    <submittedName>
        <fullName evidence="1">Uncharacterized protein</fullName>
    </submittedName>
</protein>